<dbReference type="Proteomes" id="UP000537130">
    <property type="component" value="Unassembled WGS sequence"/>
</dbReference>
<comment type="caution">
    <text evidence="2">The sequence shown here is derived from an EMBL/GenBank/DDBJ whole genome shotgun (WGS) entry which is preliminary data.</text>
</comment>
<dbReference type="RefSeq" id="WP_183409526.1">
    <property type="nucleotide sequence ID" value="NZ_JACHWY010000001.1"/>
</dbReference>
<dbReference type="SUPFAM" id="SSF53697">
    <property type="entry name" value="SIS domain"/>
    <property type="match status" value="1"/>
</dbReference>
<dbReference type="InterPro" id="IPR046348">
    <property type="entry name" value="SIS_dom_sf"/>
</dbReference>
<organism evidence="2 3">
    <name type="scientific">Litorivivens lipolytica</name>
    <dbReference type="NCBI Taxonomy" id="1524264"/>
    <lineage>
        <taxon>Bacteria</taxon>
        <taxon>Pseudomonadati</taxon>
        <taxon>Pseudomonadota</taxon>
        <taxon>Gammaproteobacteria</taxon>
        <taxon>Litorivivens</taxon>
    </lineage>
</organism>
<gene>
    <name evidence="2" type="ORF">FHR99_001102</name>
</gene>
<dbReference type="GO" id="GO:0097367">
    <property type="term" value="F:carbohydrate derivative binding"/>
    <property type="evidence" value="ECO:0007669"/>
    <property type="project" value="InterPro"/>
</dbReference>
<dbReference type="Pfam" id="PF13580">
    <property type="entry name" value="SIS_2"/>
    <property type="match status" value="1"/>
</dbReference>
<dbReference type="CDD" id="cd05006">
    <property type="entry name" value="SIS_GmhA"/>
    <property type="match status" value="1"/>
</dbReference>
<evidence type="ECO:0000313" key="3">
    <source>
        <dbReference type="Proteomes" id="UP000537130"/>
    </source>
</evidence>
<evidence type="ECO:0000259" key="1">
    <source>
        <dbReference type="PROSITE" id="PS51464"/>
    </source>
</evidence>
<sequence>MTKDALKQLYPFLSEDSGATDKSPDNESLLQALTEKAEHSAQTKLAFIEQNGQTLIDAAQAMAKTFAAGGKLLCMGNGGSSCDASHLAVEFNHPVSVGRPPLPAVNLAADTAMLTATSNDVGYALAFQRQVMALGRAGDTLVGLSTSGESENLCQAFTAAKNMGLTTVAFIGGDGSKLRALGVDHILCVPGNNIHRIQESHVLAYHCLWDVVHSLLAKRL</sequence>
<dbReference type="GO" id="GO:0016853">
    <property type="term" value="F:isomerase activity"/>
    <property type="evidence" value="ECO:0007669"/>
    <property type="project" value="UniProtKB-KW"/>
</dbReference>
<keyword evidence="2" id="KW-0413">Isomerase</keyword>
<dbReference type="PROSITE" id="PS51464">
    <property type="entry name" value="SIS"/>
    <property type="match status" value="1"/>
</dbReference>
<evidence type="ECO:0000313" key="2">
    <source>
        <dbReference type="EMBL" id="MBB3046866.1"/>
    </source>
</evidence>
<name>A0A7W4W3P4_9GAMM</name>
<dbReference type="InterPro" id="IPR050099">
    <property type="entry name" value="SIS_GmhA/DiaA_subfam"/>
</dbReference>
<dbReference type="EC" id="5.3.1.28" evidence="2"/>
<dbReference type="InterPro" id="IPR035461">
    <property type="entry name" value="GmhA/DiaA"/>
</dbReference>
<keyword evidence="3" id="KW-1185">Reference proteome</keyword>
<dbReference type="PANTHER" id="PTHR30390:SF6">
    <property type="entry name" value="DNAA INITIATOR-ASSOCIATING PROTEIN DIAA"/>
    <property type="match status" value="1"/>
</dbReference>
<accession>A0A7W4W3P4</accession>
<dbReference type="GO" id="GO:1901135">
    <property type="term" value="P:carbohydrate derivative metabolic process"/>
    <property type="evidence" value="ECO:0007669"/>
    <property type="project" value="InterPro"/>
</dbReference>
<protein>
    <submittedName>
        <fullName evidence="2">D-sedoheptulose 7-phosphate isomerase</fullName>
        <ecNumber evidence="2">5.3.1.28</ecNumber>
    </submittedName>
</protein>
<dbReference type="EMBL" id="JACHWY010000001">
    <property type="protein sequence ID" value="MBB3046866.1"/>
    <property type="molecule type" value="Genomic_DNA"/>
</dbReference>
<dbReference type="InterPro" id="IPR001347">
    <property type="entry name" value="SIS_dom"/>
</dbReference>
<proteinExistence type="predicted"/>
<reference evidence="2 3" key="1">
    <citation type="submission" date="2020-08" db="EMBL/GenBank/DDBJ databases">
        <title>Genomic Encyclopedia of Type Strains, Phase III (KMG-III): the genomes of soil and plant-associated and newly described type strains.</title>
        <authorList>
            <person name="Whitman W."/>
        </authorList>
    </citation>
    <scope>NUCLEOTIDE SEQUENCE [LARGE SCALE GENOMIC DNA]</scope>
    <source>
        <strain evidence="2 3">CECT 8654</strain>
    </source>
</reference>
<dbReference type="AlphaFoldDB" id="A0A7W4W3P4"/>
<dbReference type="PANTHER" id="PTHR30390">
    <property type="entry name" value="SEDOHEPTULOSE 7-PHOSPHATE ISOMERASE / DNAA INITIATOR-ASSOCIATING FACTOR FOR REPLICATION INITIATION"/>
    <property type="match status" value="1"/>
</dbReference>
<dbReference type="Gene3D" id="3.40.50.10490">
    <property type="entry name" value="Glucose-6-phosphate isomerase like protein, domain 1"/>
    <property type="match status" value="1"/>
</dbReference>
<feature type="domain" description="SIS" evidence="1">
    <location>
        <begin position="62"/>
        <end position="220"/>
    </location>
</feature>